<evidence type="ECO:0000313" key="2">
    <source>
        <dbReference type="EMBL" id="KOC90005.1"/>
    </source>
</evidence>
<feature type="domain" description="YagK/YfjJ C-terminal" evidence="1">
    <location>
        <begin position="28"/>
        <end position="202"/>
    </location>
</feature>
<dbReference type="Pfam" id="PF11726">
    <property type="entry name" value="YagK_YfjJ_C"/>
    <property type="match status" value="1"/>
</dbReference>
<organism evidence="3 4">
    <name type="scientific">Winslowiella iniecta</name>
    <dbReference type="NCBI Taxonomy" id="1560201"/>
    <lineage>
        <taxon>Bacteria</taxon>
        <taxon>Pseudomonadati</taxon>
        <taxon>Pseudomonadota</taxon>
        <taxon>Gammaproteobacteria</taxon>
        <taxon>Enterobacterales</taxon>
        <taxon>Erwiniaceae</taxon>
        <taxon>Winslowiella</taxon>
    </lineage>
</organism>
<sequence length="204" mass="23777">MKTYRGTHGLHNEDNLDQMIEVIENANNEFSSIMALRVDLHYPPNLEDTVCCFHNCEPGAISRFINSSNEILEASERRRERNGVRVHPNTLRSMWAKEFSKSGKCHFHTCLVFNKQAYYYLGDDKSEDSLKGMITKAWYSALGLELDDYPGLVHFPENCKYILDKNSPDYLYNYGMLFVRLDYLTKLDSKIYEKGERNFGCSRK</sequence>
<evidence type="ECO:0000313" key="5">
    <source>
        <dbReference type="Proteomes" id="UP000037088"/>
    </source>
</evidence>
<reference evidence="4 5" key="1">
    <citation type="journal article" date="2015" name="Int. J. Syst. Evol. Microbiol.">
        <title>Erwinia iniecta sp. nov., isolated from Russian wheat aphids (Diuraphis noxia).</title>
        <authorList>
            <person name="Campillo T."/>
            <person name="Luna E."/>
            <person name="Portier P."/>
            <person name="Fischer-Le Saux M."/>
            <person name="Lapitan N."/>
            <person name="Tisserat N.A."/>
            <person name="Leach J.E."/>
        </authorList>
    </citation>
    <scope>NUCLEOTIDE SEQUENCE [LARGE SCALE GENOMIC DNA]</scope>
    <source>
        <strain evidence="2 5">B120</strain>
        <strain evidence="3 4">B149</strain>
    </source>
</reference>
<proteinExistence type="predicted"/>
<dbReference type="Proteomes" id="UP000036851">
    <property type="component" value="Unassembled WGS sequence"/>
</dbReference>
<dbReference type="EMBL" id="JRXE01000013">
    <property type="protein sequence ID" value="KOC90005.1"/>
    <property type="molecule type" value="Genomic_DNA"/>
</dbReference>
<evidence type="ECO:0000259" key="1">
    <source>
        <dbReference type="Pfam" id="PF11726"/>
    </source>
</evidence>
<dbReference type="AlphaFoldDB" id="A0A0L7TGD3"/>
<accession>A0A0L7TGD3</accession>
<dbReference type="Proteomes" id="UP000037088">
    <property type="component" value="Unassembled WGS sequence"/>
</dbReference>
<dbReference type="STRING" id="1560201.NG42_11070"/>
<protein>
    <recommendedName>
        <fullName evidence="1">YagK/YfjJ C-terminal domain-containing protein</fullName>
    </recommendedName>
</protein>
<dbReference type="RefSeq" id="WP_052899378.1">
    <property type="nucleotide sequence ID" value="NZ_JRXE01000013.1"/>
</dbReference>
<dbReference type="InterPro" id="IPR057271">
    <property type="entry name" value="YagK_YfjJ_C"/>
</dbReference>
<dbReference type="OrthoDB" id="5701642at2"/>
<gene>
    <name evidence="2" type="ORF">NG42_11070</name>
    <name evidence="3" type="ORF">NG43_05720</name>
</gene>
<keyword evidence="5" id="KW-1185">Reference proteome</keyword>
<evidence type="ECO:0000313" key="4">
    <source>
        <dbReference type="Proteomes" id="UP000036851"/>
    </source>
</evidence>
<dbReference type="EMBL" id="JRXF01000006">
    <property type="protein sequence ID" value="KOC94409.1"/>
    <property type="molecule type" value="Genomic_DNA"/>
</dbReference>
<dbReference type="PATRIC" id="fig|1560201.3.peg.2356"/>
<evidence type="ECO:0000313" key="3">
    <source>
        <dbReference type="EMBL" id="KOC94409.1"/>
    </source>
</evidence>
<name>A0A0L7TGD3_9GAMM</name>
<comment type="caution">
    <text evidence="3">The sequence shown here is derived from an EMBL/GenBank/DDBJ whole genome shotgun (WGS) entry which is preliminary data.</text>
</comment>